<dbReference type="Proteomes" id="UP000309997">
    <property type="component" value="Unassembled WGS sequence"/>
</dbReference>
<sequence length="92" mass="10340">MIGNSSSLPLLEMYLRTLQYFDYNFYPMQSSQCQKIVCNTHRPVKMNIASKAEINKSPIGKATQASRKEGSELSTGSSIEKWSASRPTDDVF</sequence>
<comment type="caution">
    <text evidence="1">The sequence shown here is derived from an EMBL/GenBank/DDBJ whole genome shotgun (WGS) entry which is preliminary data.</text>
</comment>
<evidence type="ECO:0000313" key="1">
    <source>
        <dbReference type="EMBL" id="KAL3575533.1"/>
    </source>
</evidence>
<evidence type="ECO:0000313" key="2">
    <source>
        <dbReference type="Proteomes" id="UP000309997"/>
    </source>
</evidence>
<reference evidence="1 2" key="1">
    <citation type="journal article" date="2024" name="Plant Biotechnol. J.">
        <title>Genome and CRISPR/Cas9 system of a widespread forest tree (Populus alba) in the world.</title>
        <authorList>
            <person name="Liu Y.J."/>
            <person name="Jiang P.F."/>
            <person name="Han X.M."/>
            <person name="Li X.Y."/>
            <person name="Wang H.M."/>
            <person name="Wang Y.J."/>
            <person name="Wang X.X."/>
            <person name="Zeng Q.Y."/>
        </authorList>
    </citation>
    <scope>NUCLEOTIDE SEQUENCE [LARGE SCALE GENOMIC DNA]</scope>
    <source>
        <strain evidence="2">cv. PAL-ZL1</strain>
    </source>
</reference>
<protein>
    <submittedName>
        <fullName evidence="1">Uncharacterized protein</fullName>
    </submittedName>
</protein>
<proteinExistence type="predicted"/>
<gene>
    <name evidence="1" type="ORF">D5086_023634</name>
</gene>
<dbReference type="EMBL" id="RCHU02000012">
    <property type="protein sequence ID" value="KAL3575533.1"/>
    <property type="molecule type" value="Genomic_DNA"/>
</dbReference>
<keyword evidence="2" id="KW-1185">Reference proteome</keyword>
<accession>A0ACC4BAB7</accession>
<organism evidence="1 2">
    <name type="scientific">Populus alba</name>
    <name type="common">White poplar</name>
    <dbReference type="NCBI Taxonomy" id="43335"/>
    <lineage>
        <taxon>Eukaryota</taxon>
        <taxon>Viridiplantae</taxon>
        <taxon>Streptophyta</taxon>
        <taxon>Embryophyta</taxon>
        <taxon>Tracheophyta</taxon>
        <taxon>Spermatophyta</taxon>
        <taxon>Magnoliopsida</taxon>
        <taxon>eudicotyledons</taxon>
        <taxon>Gunneridae</taxon>
        <taxon>Pentapetalae</taxon>
        <taxon>rosids</taxon>
        <taxon>fabids</taxon>
        <taxon>Malpighiales</taxon>
        <taxon>Salicaceae</taxon>
        <taxon>Saliceae</taxon>
        <taxon>Populus</taxon>
    </lineage>
</organism>
<name>A0ACC4BAB7_POPAL</name>